<evidence type="ECO:0000313" key="2">
    <source>
        <dbReference type="EnsemblPlants" id="TuG1812S0003333200.01.T01.s_cds14839"/>
    </source>
</evidence>
<feature type="compositionally biased region" description="Pro residues" evidence="1">
    <location>
        <begin position="8"/>
        <end position="21"/>
    </location>
</feature>
<proteinExistence type="predicted"/>
<protein>
    <submittedName>
        <fullName evidence="2">Uncharacterized protein</fullName>
    </submittedName>
</protein>
<keyword evidence="3" id="KW-1185">Reference proteome</keyword>
<feature type="region of interest" description="Disordered" evidence="1">
    <location>
        <begin position="92"/>
        <end position="130"/>
    </location>
</feature>
<evidence type="ECO:0000256" key="1">
    <source>
        <dbReference type="SAM" id="MobiDB-lite"/>
    </source>
</evidence>
<dbReference type="EnsemblPlants" id="TuG1812S0003333200.01.T01">
    <property type="protein sequence ID" value="TuG1812S0003333200.01.T01.s_cds14839"/>
    <property type="gene ID" value="TuG1812S0003333200.01"/>
</dbReference>
<reference evidence="3" key="1">
    <citation type="journal article" date="2013" name="Nature">
        <title>Draft genome of the wheat A-genome progenitor Triticum urartu.</title>
        <authorList>
            <person name="Ling H.Q."/>
            <person name="Zhao S."/>
            <person name="Liu D."/>
            <person name="Wang J."/>
            <person name="Sun H."/>
            <person name="Zhang C."/>
            <person name="Fan H."/>
            <person name="Li D."/>
            <person name="Dong L."/>
            <person name="Tao Y."/>
            <person name="Gao C."/>
            <person name="Wu H."/>
            <person name="Li Y."/>
            <person name="Cui Y."/>
            <person name="Guo X."/>
            <person name="Zheng S."/>
            <person name="Wang B."/>
            <person name="Yu K."/>
            <person name="Liang Q."/>
            <person name="Yang W."/>
            <person name="Lou X."/>
            <person name="Chen J."/>
            <person name="Feng M."/>
            <person name="Jian J."/>
            <person name="Zhang X."/>
            <person name="Luo G."/>
            <person name="Jiang Y."/>
            <person name="Liu J."/>
            <person name="Wang Z."/>
            <person name="Sha Y."/>
            <person name="Zhang B."/>
            <person name="Wu H."/>
            <person name="Tang D."/>
            <person name="Shen Q."/>
            <person name="Xue P."/>
            <person name="Zou S."/>
            <person name="Wang X."/>
            <person name="Liu X."/>
            <person name="Wang F."/>
            <person name="Yang Y."/>
            <person name="An X."/>
            <person name="Dong Z."/>
            <person name="Zhang K."/>
            <person name="Zhang X."/>
            <person name="Luo M.C."/>
            <person name="Dvorak J."/>
            <person name="Tong Y."/>
            <person name="Wang J."/>
            <person name="Yang H."/>
            <person name="Li Z."/>
            <person name="Wang D."/>
            <person name="Zhang A."/>
            <person name="Wang J."/>
        </authorList>
    </citation>
    <scope>NUCLEOTIDE SEQUENCE</scope>
    <source>
        <strain evidence="3">cv. G1812</strain>
    </source>
</reference>
<sequence length="130" mass="14286">ARPAPTSSAPPPLTTAVPPPLTTTSRRTPEHPPPPPLPSIHHHHRRRPQPTIHCPPPPPPPNHPPPSTGPQAIADHCRRRLELYLGIMRFLPEQASPSTGPPPPQALEAEDHRFGPHLQRVPLAAEHQHR</sequence>
<feature type="region of interest" description="Disordered" evidence="1">
    <location>
        <begin position="1"/>
        <end position="74"/>
    </location>
</feature>
<feature type="compositionally biased region" description="Pro residues" evidence="1">
    <location>
        <begin position="53"/>
        <end position="68"/>
    </location>
</feature>
<dbReference type="Gramene" id="TuG1812S0003333200.01.T01">
    <property type="protein sequence ID" value="TuG1812S0003333200.01.T01.s_cds14839"/>
    <property type="gene ID" value="TuG1812S0003333200.01"/>
</dbReference>
<organism evidence="2 3">
    <name type="scientific">Triticum urartu</name>
    <name type="common">Red wild einkorn</name>
    <name type="synonym">Crithodium urartu</name>
    <dbReference type="NCBI Taxonomy" id="4572"/>
    <lineage>
        <taxon>Eukaryota</taxon>
        <taxon>Viridiplantae</taxon>
        <taxon>Streptophyta</taxon>
        <taxon>Embryophyta</taxon>
        <taxon>Tracheophyta</taxon>
        <taxon>Spermatophyta</taxon>
        <taxon>Magnoliopsida</taxon>
        <taxon>Liliopsida</taxon>
        <taxon>Poales</taxon>
        <taxon>Poaceae</taxon>
        <taxon>BOP clade</taxon>
        <taxon>Pooideae</taxon>
        <taxon>Triticodae</taxon>
        <taxon>Triticeae</taxon>
        <taxon>Triticinae</taxon>
        <taxon>Triticum</taxon>
    </lineage>
</organism>
<evidence type="ECO:0000313" key="3">
    <source>
        <dbReference type="Proteomes" id="UP000015106"/>
    </source>
</evidence>
<name>A0A8R7VKV3_TRIUA</name>
<reference evidence="2" key="2">
    <citation type="submission" date="2022-06" db="UniProtKB">
        <authorList>
            <consortium name="EnsemblPlants"/>
        </authorList>
    </citation>
    <scope>IDENTIFICATION</scope>
</reference>
<dbReference type="AlphaFoldDB" id="A0A8R7VKV3"/>
<accession>A0A8R7VKV3</accession>
<dbReference type="Proteomes" id="UP000015106">
    <property type="component" value="Unassembled WGS sequence"/>
</dbReference>